<accession>A0A0B2SSP3</accession>
<evidence type="ECO:0000256" key="1">
    <source>
        <dbReference type="SAM" id="MobiDB-lite"/>
    </source>
</evidence>
<name>A0A0B2SSP3_GLYSO</name>
<feature type="non-terminal residue" evidence="2">
    <location>
        <position position="1"/>
    </location>
</feature>
<dbReference type="Proteomes" id="UP000053555">
    <property type="component" value="Unassembled WGS sequence"/>
</dbReference>
<protein>
    <submittedName>
        <fullName evidence="2">Uncharacterized protein</fullName>
    </submittedName>
</protein>
<dbReference type="AlphaFoldDB" id="A0A0B2SSP3"/>
<organism evidence="2">
    <name type="scientific">Glycine soja</name>
    <name type="common">Wild soybean</name>
    <dbReference type="NCBI Taxonomy" id="3848"/>
    <lineage>
        <taxon>Eukaryota</taxon>
        <taxon>Viridiplantae</taxon>
        <taxon>Streptophyta</taxon>
        <taxon>Embryophyta</taxon>
        <taxon>Tracheophyta</taxon>
        <taxon>Spermatophyta</taxon>
        <taxon>Magnoliopsida</taxon>
        <taxon>eudicotyledons</taxon>
        <taxon>Gunneridae</taxon>
        <taxon>Pentapetalae</taxon>
        <taxon>rosids</taxon>
        <taxon>fabids</taxon>
        <taxon>Fabales</taxon>
        <taxon>Fabaceae</taxon>
        <taxon>Papilionoideae</taxon>
        <taxon>50 kb inversion clade</taxon>
        <taxon>NPAAA clade</taxon>
        <taxon>indigoferoid/millettioid clade</taxon>
        <taxon>Phaseoleae</taxon>
        <taxon>Glycine</taxon>
        <taxon>Glycine subgen. Soja</taxon>
    </lineage>
</organism>
<feature type="region of interest" description="Disordered" evidence="1">
    <location>
        <begin position="17"/>
        <end position="36"/>
    </location>
</feature>
<evidence type="ECO:0000313" key="2">
    <source>
        <dbReference type="EMBL" id="KHN47933.1"/>
    </source>
</evidence>
<sequence length="274" mass="30994">LRPQLFESFSFRRVHLSTMNPQGDSDGQTNTNNKNEMMPHSLFETLELLPLFLLTPKNVGQVEDMPRADDMAPLLGQETTMFRQVGTLVGTPSFNLTQRLNHLELRQLVSGYVDDNVRVRNAQAVVYHLLNDQAGPSTLRPLESQRLNYSGGASSSRTQNYQNQVQVLGSGVPPYVRHGPSLSPLPSYPSAEERIRLSSYVCSMITFLEMFEEGNQIGKLHSCINNHHHYIRQWLLYRNFCLVCKRVGLETNNNVKSEATTTDVNINENDNDNA</sequence>
<reference evidence="2" key="1">
    <citation type="submission" date="2014-07" db="EMBL/GenBank/DDBJ databases">
        <title>Identification of a novel salt tolerance gene in wild soybean by whole-genome sequencing.</title>
        <authorList>
            <person name="Lam H.-M."/>
            <person name="Qi X."/>
            <person name="Li M.-W."/>
            <person name="Liu X."/>
            <person name="Xie M."/>
            <person name="Ni M."/>
            <person name="Xu X."/>
        </authorList>
    </citation>
    <scope>NUCLEOTIDE SEQUENCE [LARGE SCALE GENOMIC DNA]</scope>
    <source>
        <tissue evidence="2">Root</tissue>
    </source>
</reference>
<dbReference type="EMBL" id="KN639965">
    <property type="protein sequence ID" value="KHN47933.1"/>
    <property type="molecule type" value="Genomic_DNA"/>
</dbReference>
<proteinExistence type="predicted"/>
<feature type="compositionally biased region" description="Polar residues" evidence="1">
    <location>
        <begin position="17"/>
        <end position="35"/>
    </location>
</feature>
<gene>
    <name evidence="2" type="ORF">glysoja_048331</name>
</gene>